<comment type="caution">
    <text evidence="4">The sequence shown here is derived from an EMBL/GenBank/DDBJ whole genome shotgun (WGS) entry which is preliminary data.</text>
</comment>
<reference evidence="4" key="1">
    <citation type="submission" date="2021-10" db="EMBL/GenBank/DDBJ databases">
        <title>Anaerobic single-cell dispensing facilitates the cultivation of human gut bacteria.</title>
        <authorList>
            <person name="Afrizal A."/>
        </authorList>
    </citation>
    <scope>NUCLEOTIDE SEQUENCE</scope>
    <source>
        <strain evidence="4">CLA-AA-H274</strain>
    </source>
</reference>
<dbReference type="Proteomes" id="UP001198962">
    <property type="component" value="Unassembled WGS sequence"/>
</dbReference>
<dbReference type="SMART" id="SM00854">
    <property type="entry name" value="PGA_cap"/>
    <property type="match status" value="1"/>
</dbReference>
<dbReference type="PROSITE" id="PS51257">
    <property type="entry name" value="PROKAR_LIPOPROTEIN"/>
    <property type="match status" value="1"/>
</dbReference>
<dbReference type="InterPro" id="IPR029052">
    <property type="entry name" value="Metallo-depent_PP-like"/>
</dbReference>
<proteinExistence type="inferred from homology"/>
<dbReference type="RefSeq" id="WP_308451192.1">
    <property type="nucleotide sequence ID" value="NZ_JAJEPU010000016.1"/>
</dbReference>
<dbReference type="InterPro" id="IPR052169">
    <property type="entry name" value="CW_Biosynth-Accessory"/>
</dbReference>
<dbReference type="CDD" id="cd07381">
    <property type="entry name" value="MPP_CapA"/>
    <property type="match status" value="1"/>
</dbReference>
<evidence type="ECO:0000313" key="4">
    <source>
        <dbReference type="EMBL" id="MCC2164576.1"/>
    </source>
</evidence>
<name>A0AAE3APQ6_9FIRM</name>
<keyword evidence="5" id="KW-1185">Reference proteome</keyword>
<evidence type="ECO:0000256" key="1">
    <source>
        <dbReference type="ARBA" id="ARBA00005662"/>
    </source>
</evidence>
<evidence type="ECO:0000256" key="2">
    <source>
        <dbReference type="SAM" id="MobiDB-lite"/>
    </source>
</evidence>
<evidence type="ECO:0000259" key="3">
    <source>
        <dbReference type="SMART" id="SM00854"/>
    </source>
</evidence>
<evidence type="ECO:0000313" key="5">
    <source>
        <dbReference type="Proteomes" id="UP001198962"/>
    </source>
</evidence>
<feature type="region of interest" description="Disordered" evidence="2">
    <location>
        <begin position="55"/>
        <end position="104"/>
    </location>
</feature>
<feature type="domain" description="Capsule synthesis protein CapA" evidence="3">
    <location>
        <begin position="116"/>
        <end position="358"/>
    </location>
</feature>
<feature type="compositionally biased region" description="Basic and acidic residues" evidence="2">
    <location>
        <begin position="66"/>
        <end position="85"/>
    </location>
</feature>
<dbReference type="EMBL" id="JAJEPU010000016">
    <property type="protein sequence ID" value="MCC2164576.1"/>
    <property type="molecule type" value="Genomic_DNA"/>
</dbReference>
<organism evidence="4 5">
    <name type="scientific">Brotaphodocola catenula</name>
    <dbReference type="NCBI Taxonomy" id="2885361"/>
    <lineage>
        <taxon>Bacteria</taxon>
        <taxon>Bacillati</taxon>
        <taxon>Bacillota</taxon>
        <taxon>Clostridia</taxon>
        <taxon>Lachnospirales</taxon>
        <taxon>Lachnospiraceae</taxon>
        <taxon>Brotaphodocola</taxon>
    </lineage>
</organism>
<gene>
    <name evidence="4" type="ORF">LKD32_06735</name>
</gene>
<accession>A0AAE3APQ6</accession>
<dbReference type="SUPFAM" id="SSF56300">
    <property type="entry name" value="Metallo-dependent phosphatases"/>
    <property type="match status" value="1"/>
</dbReference>
<dbReference type="PANTHER" id="PTHR33393">
    <property type="entry name" value="POLYGLUTAMINE SYNTHESIS ACCESSORY PROTEIN RV0574C-RELATED"/>
    <property type="match status" value="1"/>
</dbReference>
<dbReference type="InterPro" id="IPR019079">
    <property type="entry name" value="Capsule_synth_CapA"/>
</dbReference>
<comment type="similarity">
    <text evidence="1">Belongs to the CapA family.</text>
</comment>
<dbReference type="Pfam" id="PF09587">
    <property type="entry name" value="PGA_cap"/>
    <property type="match status" value="1"/>
</dbReference>
<sequence length="428" mass="47424">MGRKTGILMAVMVAFLLAGCGGHQSEQIDLRKINAEKIIEESQSEGDHSGIVIELPENQDQSQTDESNRENDEISRKNTSEKEMGEGNTADGENQIENESKEQTDKIEPIQEQEFHLLFSGDVLLSDHVLNACQRAGGISGVLDQGYRDLIANADYFMVNEEFPFSNRGTKAKDKQYTFRLAPEKVSMFQELGIDAVTLANNHALDYGTDALLDSCEVLDQAGIAHTGAGKNLEEARKPVRIEVGGKKIAVIGATRVIPQTDWSAGVSHPGMLATYDPTLLLEEIRKQKQENDYVFVMVHWGIERDERPQEYQRTLGKQYIDAGADLVIGSHPHVLQGVEYYKEKAIVYSLGNFIFGSSIPRTALLEVRLPGMEKDGNLGLRLIPGTSKSGYTQMFTEERSLQEFASYMQGISYGAVIGQDGRISQIE</sequence>
<dbReference type="PANTHER" id="PTHR33393:SF13">
    <property type="entry name" value="PGA BIOSYNTHESIS PROTEIN CAPA"/>
    <property type="match status" value="1"/>
</dbReference>
<protein>
    <submittedName>
        <fullName evidence="4">CapA family protein</fullName>
    </submittedName>
</protein>
<dbReference type="AlphaFoldDB" id="A0AAE3APQ6"/>
<dbReference type="Gene3D" id="3.60.21.10">
    <property type="match status" value="1"/>
</dbReference>